<sequence length="354" mass="40695">MLELANTLSTSLQGQTIQNRVREVGINPNYWYAVAWAHDLKAGKILPIRIWNQSIALYRDSQNQVQAVENVCPHKGVAMDKGKVQGDAIVCGYHGWEFNGQGECVGIPYWNQGQKLPCAQMKPFPVQEKYGLIWIFPGDRALAATQSPPQIPEYDDPNCLMIPLGAAFKAHFSICNENTMDVFHGYLHQNLQGWFDPVLIKLGETEESILAEYRVSYRGFLTKLLGFSKDGGITTKTISIDYQYPNYINKLENVSSLYLMRLPISRTESRSFALFFLRLPIPTWLLNPLRRALQPLILHLLFLPFLHQDIEMIESEQENYLKDPQRRYVEVNPAIIAIQRLIVKQYDRYRSTDQ</sequence>
<evidence type="ECO:0000259" key="6">
    <source>
        <dbReference type="PROSITE" id="PS51296"/>
    </source>
</evidence>
<evidence type="ECO:0000313" key="8">
    <source>
        <dbReference type="Proteomes" id="UP000217895"/>
    </source>
</evidence>
<dbReference type="Pfam" id="PF19112">
    <property type="entry name" value="VanA_C"/>
    <property type="match status" value="1"/>
</dbReference>
<evidence type="ECO:0000256" key="5">
    <source>
        <dbReference type="ARBA" id="ARBA00023014"/>
    </source>
</evidence>
<keyword evidence="2" id="KW-0479">Metal-binding</keyword>
<dbReference type="PROSITE" id="PS51296">
    <property type="entry name" value="RIESKE"/>
    <property type="match status" value="1"/>
</dbReference>
<dbReference type="GO" id="GO:0004497">
    <property type="term" value="F:monooxygenase activity"/>
    <property type="evidence" value="ECO:0007669"/>
    <property type="project" value="UniProtKB-ARBA"/>
</dbReference>
<dbReference type="AlphaFoldDB" id="A0A1Z4JFU5"/>
<dbReference type="GO" id="GO:0016705">
    <property type="term" value="F:oxidoreductase activity, acting on paired donors, with incorporation or reduction of molecular oxygen"/>
    <property type="evidence" value="ECO:0007669"/>
    <property type="project" value="UniProtKB-ARBA"/>
</dbReference>
<feature type="domain" description="Rieske" evidence="6">
    <location>
        <begin position="31"/>
        <end position="135"/>
    </location>
</feature>
<evidence type="ECO:0000256" key="2">
    <source>
        <dbReference type="ARBA" id="ARBA00022723"/>
    </source>
</evidence>
<dbReference type="SUPFAM" id="SSF55961">
    <property type="entry name" value="Bet v1-like"/>
    <property type="match status" value="1"/>
</dbReference>
<evidence type="ECO:0000256" key="4">
    <source>
        <dbReference type="ARBA" id="ARBA00023004"/>
    </source>
</evidence>
<keyword evidence="8" id="KW-1185">Reference proteome</keyword>
<organism evidence="7 8">
    <name type="scientific">Leptolyngbya boryana NIES-2135</name>
    <dbReference type="NCBI Taxonomy" id="1973484"/>
    <lineage>
        <taxon>Bacteria</taxon>
        <taxon>Bacillati</taxon>
        <taxon>Cyanobacteriota</taxon>
        <taxon>Cyanophyceae</taxon>
        <taxon>Leptolyngbyales</taxon>
        <taxon>Leptolyngbyaceae</taxon>
        <taxon>Leptolyngbya group</taxon>
        <taxon>Leptolyngbya</taxon>
    </lineage>
</organism>
<reference evidence="7 8" key="1">
    <citation type="submission" date="2017-06" db="EMBL/GenBank/DDBJ databases">
        <title>Genome sequencing of cyanobaciteial culture collection at National Institute for Environmental Studies (NIES).</title>
        <authorList>
            <person name="Hirose Y."/>
            <person name="Shimura Y."/>
            <person name="Fujisawa T."/>
            <person name="Nakamura Y."/>
            <person name="Kawachi M."/>
        </authorList>
    </citation>
    <scope>NUCLEOTIDE SEQUENCE [LARGE SCALE GENOMIC DNA]</scope>
    <source>
        <strain evidence="7 8">NIES-2135</strain>
    </source>
</reference>
<dbReference type="InterPro" id="IPR044043">
    <property type="entry name" value="VanA_C_cat"/>
</dbReference>
<evidence type="ECO:0000256" key="1">
    <source>
        <dbReference type="ARBA" id="ARBA00022714"/>
    </source>
</evidence>
<dbReference type="EMBL" id="AP018203">
    <property type="protein sequence ID" value="BAY55632.1"/>
    <property type="molecule type" value="Genomic_DNA"/>
</dbReference>
<protein>
    <submittedName>
        <fullName evidence="7">Rieske [2Fe-2S] domain-containing protein</fullName>
    </submittedName>
</protein>
<dbReference type="PANTHER" id="PTHR21266:SF57">
    <property type="entry name" value="3-CHLOROBENZOATE-3,4-DIOXYGENASE"/>
    <property type="match status" value="1"/>
</dbReference>
<dbReference type="InterPro" id="IPR036922">
    <property type="entry name" value="Rieske_2Fe-2S_sf"/>
</dbReference>
<dbReference type="InterPro" id="IPR017941">
    <property type="entry name" value="Rieske_2Fe-2S"/>
</dbReference>
<dbReference type="Pfam" id="PF00355">
    <property type="entry name" value="Rieske"/>
    <property type="match status" value="1"/>
</dbReference>
<gene>
    <name evidence="7" type="ORF">NIES2135_24560</name>
</gene>
<proteinExistence type="predicted"/>
<evidence type="ECO:0000256" key="3">
    <source>
        <dbReference type="ARBA" id="ARBA00023002"/>
    </source>
</evidence>
<dbReference type="PANTHER" id="PTHR21266">
    <property type="entry name" value="IRON-SULFUR DOMAIN CONTAINING PROTEIN"/>
    <property type="match status" value="1"/>
</dbReference>
<accession>A0A1Z4JFU5</accession>
<keyword evidence="1" id="KW-0001">2Fe-2S</keyword>
<evidence type="ECO:0000313" key="7">
    <source>
        <dbReference type="EMBL" id="BAY55632.1"/>
    </source>
</evidence>
<keyword evidence="3" id="KW-0560">Oxidoreductase</keyword>
<dbReference type="GO" id="GO:0051537">
    <property type="term" value="F:2 iron, 2 sulfur cluster binding"/>
    <property type="evidence" value="ECO:0007669"/>
    <property type="project" value="UniProtKB-KW"/>
</dbReference>
<dbReference type="SUPFAM" id="SSF50022">
    <property type="entry name" value="ISP domain"/>
    <property type="match status" value="1"/>
</dbReference>
<dbReference type="InterPro" id="IPR050584">
    <property type="entry name" value="Cholesterol_7-desaturase"/>
</dbReference>
<dbReference type="Proteomes" id="UP000217895">
    <property type="component" value="Chromosome"/>
</dbReference>
<keyword evidence="5" id="KW-0411">Iron-sulfur</keyword>
<keyword evidence="4" id="KW-0408">Iron</keyword>
<dbReference type="GO" id="GO:0046872">
    <property type="term" value="F:metal ion binding"/>
    <property type="evidence" value="ECO:0007669"/>
    <property type="project" value="UniProtKB-KW"/>
</dbReference>
<name>A0A1Z4JFU5_LEPBY</name>
<dbReference type="Gene3D" id="2.102.10.10">
    <property type="entry name" value="Rieske [2Fe-2S] iron-sulphur domain"/>
    <property type="match status" value="1"/>
</dbReference>